<evidence type="ECO:0000313" key="2">
    <source>
        <dbReference type="EMBL" id="WNL50128.1"/>
    </source>
</evidence>
<protein>
    <submittedName>
        <fullName evidence="2">Transmembrane domain containing protein</fullName>
    </submittedName>
</protein>
<evidence type="ECO:0000256" key="1">
    <source>
        <dbReference type="SAM" id="Phobius"/>
    </source>
</evidence>
<keyword evidence="1 2" id="KW-0812">Transmembrane</keyword>
<dbReference type="EMBL" id="OR343189">
    <property type="protein sequence ID" value="WNL50128.1"/>
    <property type="molecule type" value="Genomic_DNA"/>
</dbReference>
<proteinExistence type="predicted"/>
<name>A0AA96IXX1_9VIRU</name>
<keyword evidence="1" id="KW-0472">Membrane</keyword>
<keyword evidence="1" id="KW-1133">Transmembrane helix</keyword>
<sequence length="68" mass="7628">MVLSYFIVACMVYFGIPNSAIIAGVASFGAGYLLKHREIGKLKFELGELRRSLSNFSEKRNKELVQSE</sequence>
<feature type="transmembrane region" description="Helical" evidence="1">
    <location>
        <begin position="6"/>
        <end position="34"/>
    </location>
</feature>
<organism evidence="2">
    <name type="scientific">Marseillevirus sp</name>
    <dbReference type="NCBI Taxonomy" id="2809551"/>
    <lineage>
        <taxon>Viruses</taxon>
        <taxon>Varidnaviria</taxon>
        <taxon>Bamfordvirae</taxon>
        <taxon>Nucleocytoviricota</taxon>
        <taxon>Megaviricetes</taxon>
        <taxon>Pimascovirales</taxon>
        <taxon>Pimascovirales incertae sedis</taxon>
        <taxon>Marseilleviridae</taxon>
        <taxon>Marseillevirus</taxon>
    </lineage>
</organism>
<accession>A0AA96IXX1</accession>
<reference evidence="2" key="1">
    <citation type="submission" date="2023-07" db="EMBL/GenBank/DDBJ databases">
        <authorList>
            <person name="Xia Y."/>
        </authorList>
    </citation>
    <scope>NUCLEOTIDE SEQUENCE</scope>
    <source>
        <strain evidence="2">E</strain>
    </source>
</reference>
<gene>
    <name evidence="2" type="ORF">MarDSR_089</name>
</gene>